<dbReference type="GO" id="GO:0016301">
    <property type="term" value="F:kinase activity"/>
    <property type="evidence" value="ECO:0007669"/>
    <property type="project" value="UniProtKB-KW"/>
</dbReference>
<dbReference type="PANTHER" id="PTHR45453:SF2">
    <property type="entry name" value="HISTIDINE KINASE"/>
    <property type="match status" value="1"/>
</dbReference>
<evidence type="ECO:0000256" key="7">
    <source>
        <dbReference type="ARBA" id="ARBA00022741"/>
    </source>
</evidence>
<sequence>MIKWFVKEKWTWILLFILMQLIIILTSWLDVAFSTRSALYLIGINFIIFIVFLWLIYTRETRFYMALKHDIPIKEIEHKALNQSAYEKIIFDYIQSYDESVRHTIHDQNKEIQLTKNDLLDWIHEVKTPITAMKLLLDQIEETKLKQDLLYEWSRIDYLLDQQLYIRRLSSKSNDFYFGHYSLKDMIIKEIQHARNISIAKGIGYDIQIDDEKVYTDEKWCRTIIRQLISNALKYTKNSDITISTYEQNNQLHLKIQDNGRGIKTRDLPRVFERGFTSTTNQRESTATGMGLYLVREIAEGLSINVNIKSTYGEGTTVLLIFPHPNCFTALEQSSDNNVTSNLKMYDDSKEIN</sequence>
<keyword evidence="5" id="KW-0808">Transferase</keyword>
<evidence type="ECO:0000256" key="6">
    <source>
        <dbReference type="ARBA" id="ARBA00022692"/>
    </source>
</evidence>
<evidence type="ECO:0000256" key="12">
    <source>
        <dbReference type="ARBA" id="ARBA00023136"/>
    </source>
</evidence>
<evidence type="ECO:0000256" key="1">
    <source>
        <dbReference type="ARBA" id="ARBA00000085"/>
    </source>
</evidence>
<gene>
    <name evidence="16" type="ORF">JJQ58_04075</name>
</gene>
<keyword evidence="12 14" id="KW-0472">Membrane</keyword>
<evidence type="ECO:0000256" key="2">
    <source>
        <dbReference type="ARBA" id="ARBA00004651"/>
    </source>
</evidence>
<dbReference type="InterPro" id="IPR004358">
    <property type="entry name" value="Sig_transdc_His_kin-like_C"/>
</dbReference>
<dbReference type="PANTHER" id="PTHR45453">
    <property type="entry name" value="PHOSPHATE REGULON SENSOR PROTEIN PHOR"/>
    <property type="match status" value="1"/>
</dbReference>
<comment type="subcellular location">
    <subcellularLocation>
        <location evidence="2">Cell membrane</location>
        <topology evidence="2">Multi-pass membrane protein</topology>
    </subcellularLocation>
</comment>
<dbReference type="EC" id="2.7.13.3" evidence="3"/>
<evidence type="ECO:0000313" key="17">
    <source>
        <dbReference type="Proteomes" id="UP000681586"/>
    </source>
</evidence>
<keyword evidence="6 14" id="KW-0812">Transmembrane</keyword>
<dbReference type="SMART" id="SM00387">
    <property type="entry name" value="HATPase_c"/>
    <property type="match status" value="1"/>
</dbReference>
<evidence type="ECO:0000256" key="11">
    <source>
        <dbReference type="ARBA" id="ARBA00023012"/>
    </source>
</evidence>
<dbReference type="EMBL" id="JAGXBM010000003">
    <property type="protein sequence ID" value="MBS3696667.1"/>
    <property type="molecule type" value="Genomic_DNA"/>
</dbReference>
<dbReference type="Pfam" id="PF02518">
    <property type="entry name" value="HATPase_c"/>
    <property type="match status" value="1"/>
</dbReference>
<dbReference type="Gene3D" id="3.30.565.10">
    <property type="entry name" value="Histidine kinase-like ATPase, C-terminal domain"/>
    <property type="match status" value="1"/>
</dbReference>
<dbReference type="PROSITE" id="PS50109">
    <property type="entry name" value="HIS_KIN"/>
    <property type="match status" value="1"/>
</dbReference>
<evidence type="ECO:0000256" key="13">
    <source>
        <dbReference type="ARBA" id="ARBA00042987"/>
    </source>
</evidence>
<keyword evidence="8 16" id="KW-0418">Kinase</keyword>
<proteinExistence type="predicted"/>
<dbReference type="RefSeq" id="WP_115337143.1">
    <property type="nucleotide sequence ID" value="NZ_JAEPSA010000002.1"/>
</dbReference>
<evidence type="ECO:0000256" key="14">
    <source>
        <dbReference type="SAM" id="Phobius"/>
    </source>
</evidence>
<organism evidence="16 17">
    <name type="scientific">Mammaliicoccus fleurettii</name>
    <dbReference type="NCBI Taxonomy" id="150056"/>
    <lineage>
        <taxon>Bacteria</taxon>
        <taxon>Bacillati</taxon>
        <taxon>Bacillota</taxon>
        <taxon>Bacilli</taxon>
        <taxon>Bacillales</taxon>
        <taxon>Staphylococcaceae</taxon>
        <taxon>Mammaliicoccus</taxon>
    </lineage>
</organism>
<accession>A0ABS5MN23</accession>
<feature type="transmembrane region" description="Helical" evidence="14">
    <location>
        <begin position="37"/>
        <end position="57"/>
    </location>
</feature>
<keyword evidence="11" id="KW-0902">Two-component regulatory system</keyword>
<evidence type="ECO:0000313" key="16">
    <source>
        <dbReference type="EMBL" id="MBS3696667.1"/>
    </source>
</evidence>
<comment type="caution">
    <text evidence="16">The sequence shown here is derived from an EMBL/GenBank/DDBJ whole genome shotgun (WGS) entry which is preliminary data.</text>
</comment>
<evidence type="ECO:0000256" key="4">
    <source>
        <dbReference type="ARBA" id="ARBA00022475"/>
    </source>
</evidence>
<keyword evidence="7" id="KW-0547">Nucleotide-binding</keyword>
<keyword evidence="9" id="KW-0067">ATP-binding</keyword>
<dbReference type="PRINTS" id="PR00344">
    <property type="entry name" value="BCTRLSENSOR"/>
</dbReference>
<keyword evidence="10 14" id="KW-1133">Transmembrane helix</keyword>
<evidence type="ECO:0000256" key="3">
    <source>
        <dbReference type="ARBA" id="ARBA00012438"/>
    </source>
</evidence>
<evidence type="ECO:0000256" key="9">
    <source>
        <dbReference type="ARBA" id="ARBA00022840"/>
    </source>
</evidence>
<dbReference type="SUPFAM" id="SSF55874">
    <property type="entry name" value="ATPase domain of HSP90 chaperone/DNA topoisomerase II/histidine kinase"/>
    <property type="match status" value="1"/>
</dbReference>
<dbReference type="InterPro" id="IPR050351">
    <property type="entry name" value="BphY/WalK/GraS-like"/>
</dbReference>
<dbReference type="InterPro" id="IPR003594">
    <property type="entry name" value="HATPase_dom"/>
</dbReference>
<evidence type="ECO:0000256" key="8">
    <source>
        <dbReference type="ARBA" id="ARBA00022777"/>
    </source>
</evidence>
<protein>
    <recommendedName>
        <fullName evidence="3">histidine kinase</fullName>
        <ecNumber evidence="3">2.7.13.3</ecNumber>
    </recommendedName>
    <alternativeName>
        <fullName evidence="13">Glycopeptide resistance-associated protein S</fullName>
    </alternativeName>
</protein>
<dbReference type="InterPro" id="IPR036890">
    <property type="entry name" value="HATPase_C_sf"/>
</dbReference>
<dbReference type="InterPro" id="IPR005467">
    <property type="entry name" value="His_kinase_dom"/>
</dbReference>
<keyword evidence="17" id="KW-1185">Reference proteome</keyword>
<reference evidence="16 17" key="1">
    <citation type="submission" date="2021-05" db="EMBL/GenBank/DDBJ databases">
        <title>Staphylococcus fleurettii isolated from lake water in First Nation community in Manitoba, Canada.</title>
        <authorList>
            <person name="Bashar S."/>
            <person name="Murdock A."/>
            <person name="Patidar R."/>
            <person name="Golding G."/>
            <person name="Farenhorst A."/>
            <person name="Kumar A."/>
        </authorList>
    </citation>
    <scope>NUCLEOTIDE SEQUENCE [LARGE SCALE GENOMIC DNA]</scope>
    <source>
        <strain evidence="16 17">SF002</strain>
    </source>
</reference>
<evidence type="ECO:0000256" key="5">
    <source>
        <dbReference type="ARBA" id="ARBA00022679"/>
    </source>
</evidence>
<dbReference type="Proteomes" id="UP000681586">
    <property type="component" value="Unassembled WGS sequence"/>
</dbReference>
<name>A0ABS5MN23_9STAP</name>
<evidence type="ECO:0000256" key="10">
    <source>
        <dbReference type="ARBA" id="ARBA00022989"/>
    </source>
</evidence>
<keyword evidence="4" id="KW-1003">Cell membrane</keyword>
<comment type="catalytic activity">
    <reaction evidence="1">
        <text>ATP + protein L-histidine = ADP + protein N-phospho-L-histidine.</text>
        <dbReference type="EC" id="2.7.13.3"/>
    </reaction>
</comment>
<feature type="transmembrane region" description="Helical" evidence="14">
    <location>
        <begin position="12"/>
        <end position="31"/>
    </location>
</feature>
<feature type="domain" description="Histidine kinase" evidence="15">
    <location>
        <begin position="121"/>
        <end position="326"/>
    </location>
</feature>
<evidence type="ECO:0000259" key="15">
    <source>
        <dbReference type="PROSITE" id="PS50109"/>
    </source>
</evidence>